<evidence type="ECO:0000256" key="2">
    <source>
        <dbReference type="ARBA" id="ARBA00022692"/>
    </source>
</evidence>
<sequence>MICNRDLKNIILVLFLPFQFQFLHDFYLQALVNVRDKSADFKVSSSLLEAANRVFFVAGTVTSVISVFIYYKIKKRRLFLSINFIINAVVWLAYLGFNEKRFWLAIVLRIFNGITCAIFHTISISYLFSFIYNIYVGFYGYLIQAGMFLSLALVYLFFSFFDFKVVAIIFTIQDLLLACLIFFLPEVQAPSKQVTREYVFAPHNLRNLFINIMLMVFQQFTGINIVLRKIPMMLEGIGLNMKSTLQYFFMDTVGFLSNFICAFASVLIPRKIMWCFSSLGLCTSLIIFSLTLLTDKVASWIGTLGAFLFYMFYGFGMGPIPWYFGGELYNDSLRIEAGATCFITNMVFTIVYEYLEEIILKKFKDLGSVIFCAAFCVLSFFFGLYFIPIPKYREYRNDNIM</sequence>
<protein>
    <submittedName>
        <fullName evidence="6">Glucose import</fullName>
    </submittedName>
</protein>
<feature type="transmembrane region" description="Helical" evidence="5">
    <location>
        <begin position="140"/>
        <end position="161"/>
    </location>
</feature>
<comment type="caution">
    <text evidence="6">The sequence shown here is derived from an EMBL/GenBank/DDBJ whole genome shotgun (WGS) entry which is preliminary data.</text>
</comment>
<dbReference type="Proteomes" id="UP001470230">
    <property type="component" value="Unassembled WGS sequence"/>
</dbReference>
<dbReference type="SUPFAM" id="SSF103473">
    <property type="entry name" value="MFS general substrate transporter"/>
    <property type="match status" value="1"/>
</dbReference>
<name>A0ABR2HI99_9EUKA</name>
<dbReference type="Pfam" id="PF00083">
    <property type="entry name" value="Sugar_tr"/>
    <property type="match status" value="1"/>
</dbReference>
<evidence type="ECO:0000256" key="5">
    <source>
        <dbReference type="SAM" id="Phobius"/>
    </source>
</evidence>
<dbReference type="InterPro" id="IPR005828">
    <property type="entry name" value="MFS_sugar_transport-like"/>
</dbReference>
<dbReference type="Gene3D" id="1.20.1250.20">
    <property type="entry name" value="MFS general substrate transporter like domains"/>
    <property type="match status" value="2"/>
</dbReference>
<gene>
    <name evidence="6" type="ORF">M9Y10_019787</name>
</gene>
<keyword evidence="7" id="KW-1185">Reference proteome</keyword>
<feature type="transmembrane region" description="Helical" evidence="5">
    <location>
        <begin position="78"/>
        <end position="97"/>
    </location>
</feature>
<dbReference type="EMBL" id="JAPFFF010000028">
    <property type="protein sequence ID" value="KAK8847203.1"/>
    <property type="molecule type" value="Genomic_DNA"/>
</dbReference>
<feature type="transmembrane region" description="Helical" evidence="5">
    <location>
        <begin position="247"/>
        <end position="267"/>
    </location>
</feature>
<feature type="transmembrane region" description="Helical" evidence="5">
    <location>
        <begin position="208"/>
        <end position="227"/>
    </location>
</feature>
<accession>A0ABR2HI99</accession>
<feature type="transmembrane region" description="Helical" evidence="5">
    <location>
        <begin position="300"/>
        <end position="325"/>
    </location>
</feature>
<dbReference type="InterPro" id="IPR050549">
    <property type="entry name" value="MFS_Trehalose_Transporter"/>
</dbReference>
<feature type="transmembrane region" description="Helical" evidence="5">
    <location>
        <begin position="337"/>
        <end position="355"/>
    </location>
</feature>
<feature type="transmembrane region" description="Helical" evidence="5">
    <location>
        <begin position="54"/>
        <end position="71"/>
    </location>
</feature>
<feature type="transmembrane region" description="Helical" evidence="5">
    <location>
        <begin position="367"/>
        <end position="387"/>
    </location>
</feature>
<keyword evidence="3 5" id="KW-1133">Transmembrane helix</keyword>
<evidence type="ECO:0000256" key="4">
    <source>
        <dbReference type="ARBA" id="ARBA00023136"/>
    </source>
</evidence>
<dbReference type="InterPro" id="IPR036259">
    <property type="entry name" value="MFS_trans_sf"/>
</dbReference>
<evidence type="ECO:0000313" key="6">
    <source>
        <dbReference type="EMBL" id="KAK8847203.1"/>
    </source>
</evidence>
<comment type="subcellular location">
    <subcellularLocation>
        <location evidence="1">Membrane</location>
    </subcellularLocation>
</comment>
<keyword evidence="4 5" id="KW-0472">Membrane</keyword>
<feature type="transmembrane region" description="Helical" evidence="5">
    <location>
        <begin position="103"/>
        <end position="128"/>
    </location>
</feature>
<dbReference type="PANTHER" id="PTHR48021:SF1">
    <property type="entry name" value="GH07001P-RELATED"/>
    <property type="match status" value="1"/>
</dbReference>
<evidence type="ECO:0000256" key="3">
    <source>
        <dbReference type="ARBA" id="ARBA00022989"/>
    </source>
</evidence>
<reference evidence="6 7" key="1">
    <citation type="submission" date="2024-04" db="EMBL/GenBank/DDBJ databases">
        <title>Tritrichomonas musculus Genome.</title>
        <authorList>
            <person name="Alves-Ferreira E."/>
            <person name="Grigg M."/>
            <person name="Lorenzi H."/>
            <person name="Galac M."/>
        </authorList>
    </citation>
    <scope>NUCLEOTIDE SEQUENCE [LARGE SCALE GENOMIC DNA]</scope>
    <source>
        <strain evidence="6 7">EAF2021</strain>
    </source>
</reference>
<dbReference type="PANTHER" id="PTHR48021">
    <property type="match status" value="1"/>
</dbReference>
<evidence type="ECO:0000256" key="1">
    <source>
        <dbReference type="ARBA" id="ARBA00004370"/>
    </source>
</evidence>
<proteinExistence type="predicted"/>
<evidence type="ECO:0000313" key="7">
    <source>
        <dbReference type="Proteomes" id="UP001470230"/>
    </source>
</evidence>
<organism evidence="6 7">
    <name type="scientific">Tritrichomonas musculus</name>
    <dbReference type="NCBI Taxonomy" id="1915356"/>
    <lineage>
        <taxon>Eukaryota</taxon>
        <taxon>Metamonada</taxon>
        <taxon>Parabasalia</taxon>
        <taxon>Tritrichomonadida</taxon>
        <taxon>Tritrichomonadidae</taxon>
        <taxon>Tritrichomonas</taxon>
    </lineage>
</organism>
<keyword evidence="2 5" id="KW-0812">Transmembrane</keyword>
<feature type="transmembrane region" description="Helical" evidence="5">
    <location>
        <begin position="167"/>
        <end position="187"/>
    </location>
</feature>
<feature type="transmembrane region" description="Helical" evidence="5">
    <location>
        <begin position="274"/>
        <end position="294"/>
    </location>
</feature>